<dbReference type="InterPro" id="IPR029058">
    <property type="entry name" value="AB_hydrolase_fold"/>
</dbReference>
<protein>
    <submittedName>
        <fullName evidence="2">Alpha/beta fold hydrolase</fullName>
    </submittedName>
</protein>
<dbReference type="RefSeq" id="WP_379530801.1">
    <property type="nucleotide sequence ID" value="NZ_JBHSBI010000014.1"/>
</dbReference>
<dbReference type="GO" id="GO:0016787">
    <property type="term" value="F:hydrolase activity"/>
    <property type="evidence" value="ECO:0007669"/>
    <property type="project" value="UniProtKB-KW"/>
</dbReference>
<evidence type="ECO:0000259" key="1">
    <source>
        <dbReference type="Pfam" id="PF00561"/>
    </source>
</evidence>
<dbReference type="InterPro" id="IPR050471">
    <property type="entry name" value="AB_hydrolase"/>
</dbReference>
<keyword evidence="3" id="KW-1185">Reference proteome</keyword>
<dbReference type="Gene3D" id="3.40.50.1820">
    <property type="entry name" value="alpha/beta hydrolase"/>
    <property type="match status" value="1"/>
</dbReference>
<evidence type="ECO:0000313" key="3">
    <source>
        <dbReference type="Proteomes" id="UP001595851"/>
    </source>
</evidence>
<comment type="caution">
    <text evidence="2">The sequence shown here is derived from an EMBL/GenBank/DDBJ whole genome shotgun (WGS) entry which is preliminary data.</text>
</comment>
<gene>
    <name evidence="2" type="ORF">ACFOY2_26590</name>
</gene>
<evidence type="ECO:0000313" key="2">
    <source>
        <dbReference type="EMBL" id="MFC4010824.1"/>
    </source>
</evidence>
<dbReference type="PANTHER" id="PTHR43433:SF5">
    <property type="entry name" value="AB HYDROLASE-1 DOMAIN-CONTAINING PROTEIN"/>
    <property type="match status" value="1"/>
</dbReference>
<dbReference type="PRINTS" id="PR00111">
    <property type="entry name" value="ABHYDROLASE"/>
</dbReference>
<sequence length="280" mass="29789">MHRVKSSGGRLLAVEEWGVPGGVPVLYTHGSPMSRLARYPDDSLFTDLNVRLITYDRPGFGESEAHRGRSVADAAADIEAIADELGLERFPLFGVSGGGPHALAFAALRPERVTRVATLASPAPVDAEGLEWGAGMMESNRRSSAAALRGREALVELFAQDDEEGQSPASLLPAAEQAVLARPEVRAMLGAAFAEAVRPGKDGWIDDEMALYGLPWGFDPAAISAPARVWHGELDTVIPVTHARWIAARVPAAELLADPEAGHAGHFAATPDILRWLLLG</sequence>
<name>A0ABV8GD69_9ACTN</name>
<dbReference type="PANTHER" id="PTHR43433">
    <property type="entry name" value="HYDROLASE, ALPHA/BETA FOLD FAMILY PROTEIN"/>
    <property type="match status" value="1"/>
</dbReference>
<feature type="domain" description="AB hydrolase-1" evidence="1">
    <location>
        <begin position="24"/>
        <end position="267"/>
    </location>
</feature>
<dbReference type="SUPFAM" id="SSF53474">
    <property type="entry name" value="alpha/beta-Hydrolases"/>
    <property type="match status" value="1"/>
</dbReference>
<dbReference type="EMBL" id="JBHSBI010000014">
    <property type="protein sequence ID" value="MFC4010824.1"/>
    <property type="molecule type" value="Genomic_DNA"/>
</dbReference>
<organism evidence="2 3">
    <name type="scientific">Nonomuraea purpurea</name>
    <dbReference type="NCBI Taxonomy" id="1849276"/>
    <lineage>
        <taxon>Bacteria</taxon>
        <taxon>Bacillati</taxon>
        <taxon>Actinomycetota</taxon>
        <taxon>Actinomycetes</taxon>
        <taxon>Streptosporangiales</taxon>
        <taxon>Streptosporangiaceae</taxon>
        <taxon>Nonomuraea</taxon>
    </lineage>
</organism>
<keyword evidence="2" id="KW-0378">Hydrolase</keyword>
<dbReference type="InterPro" id="IPR000073">
    <property type="entry name" value="AB_hydrolase_1"/>
</dbReference>
<dbReference type="Pfam" id="PF00561">
    <property type="entry name" value="Abhydrolase_1"/>
    <property type="match status" value="1"/>
</dbReference>
<proteinExistence type="predicted"/>
<accession>A0ABV8GD69</accession>
<reference evidence="3" key="1">
    <citation type="journal article" date="2019" name="Int. J. Syst. Evol. Microbiol.">
        <title>The Global Catalogue of Microorganisms (GCM) 10K type strain sequencing project: providing services to taxonomists for standard genome sequencing and annotation.</title>
        <authorList>
            <consortium name="The Broad Institute Genomics Platform"/>
            <consortium name="The Broad Institute Genome Sequencing Center for Infectious Disease"/>
            <person name="Wu L."/>
            <person name="Ma J."/>
        </authorList>
    </citation>
    <scope>NUCLEOTIDE SEQUENCE [LARGE SCALE GENOMIC DNA]</scope>
    <source>
        <strain evidence="3">TBRC 1276</strain>
    </source>
</reference>
<dbReference type="Proteomes" id="UP001595851">
    <property type="component" value="Unassembled WGS sequence"/>
</dbReference>